<dbReference type="EMBL" id="NBNE01001606">
    <property type="protein sequence ID" value="OWZ13342.1"/>
    <property type="molecule type" value="Genomic_DNA"/>
</dbReference>
<keyword evidence="2" id="KW-0812">Transmembrane</keyword>
<sequence length="331" mass="36543">MASETDIYHHWSWSMILLSYLISTTGSYCTIQLMENWRRVDDTAHKRIMLALSAFALGGCGIWCTHFTGMTALELKFDDGSALEMDFELGLTVLSFVFAVLGVLVGLKIASMDPYFLEMEAARRKEMLAANLKNMKMSTVVNKSAVTRRIKIIALFSRLWLIMLGGAFAALGVLGMHYLGMMAQRLNATMELNPGIVTLSVFIAFFTANAAFWILFRALTFMPDSELLRLGSALIMGIAVCATHYCGMGAASYKPSSENFSDTTRFIIDRSEAAIVASHGALLSCYWLASFSVVRTVRIAEMSVTATTIREGVSRQSKSRKNSGHRIHATS</sequence>
<feature type="transmembrane region" description="Helical" evidence="2">
    <location>
        <begin position="12"/>
        <end position="29"/>
    </location>
</feature>
<evidence type="ECO:0000256" key="1">
    <source>
        <dbReference type="SAM" id="MobiDB-lite"/>
    </source>
</evidence>
<evidence type="ECO:0000259" key="3">
    <source>
        <dbReference type="PROSITE" id="PS50924"/>
    </source>
</evidence>
<feature type="transmembrane region" description="Helical" evidence="2">
    <location>
        <begin position="159"/>
        <end position="180"/>
    </location>
</feature>
<feature type="transmembrane region" description="Helical" evidence="2">
    <location>
        <begin position="50"/>
        <end position="69"/>
    </location>
</feature>
<dbReference type="PROSITE" id="PS50924">
    <property type="entry name" value="MHYT"/>
    <property type="match status" value="1"/>
</dbReference>
<feature type="transmembrane region" description="Helical" evidence="2">
    <location>
        <begin position="89"/>
        <end position="110"/>
    </location>
</feature>
<dbReference type="Proteomes" id="UP000198211">
    <property type="component" value="Unassembled WGS sequence"/>
</dbReference>
<protein>
    <recommendedName>
        <fullName evidence="3">MHYT domain-containing protein</fullName>
    </recommendedName>
</protein>
<keyword evidence="2" id="KW-1133">Transmembrane helix</keyword>
<gene>
    <name evidence="4" type="ORF">PHMEG_00013349</name>
</gene>
<comment type="caution">
    <text evidence="4">The sequence shown here is derived from an EMBL/GenBank/DDBJ whole genome shotgun (WGS) entry which is preliminary data.</text>
</comment>
<dbReference type="OrthoDB" id="163408at2759"/>
<evidence type="ECO:0000256" key="2">
    <source>
        <dbReference type="SAM" id="Phobius"/>
    </source>
</evidence>
<organism evidence="4 5">
    <name type="scientific">Phytophthora megakarya</name>
    <dbReference type="NCBI Taxonomy" id="4795"/>
    <lineage>
        <taxon>Eukaryota</taxon>
        <taxon>Sar</taxon>
        <taxon>Stramenopiles</taxon>
        <taxon>Oomycota</taxon>
        <taxon>Peronosporomycetes</taxon>
        <taxon>Peronosporales</taxon>
        <taxon>Peronosporaceae</taxon>
        <taxon>Phytophthora</taxon>
    </lineage>
</organism>
<proteinExistence type="predicted"/>
<accession>A0A225W6X7</accession>
<feature type="transmembrane region" description="Helical" evidence="2">
    <location>
        <begin position="273"/>
        <end position="294"/>
    </location>
</feature>
<name>A0A225W6X7_9STRA</name>
<keyword evidence="2" id="KW-0472">Membrane</keyword>
<dbReference type="PANTHER" id="PTHR35152">
    <property type="entry name" value="DOMAIN SIGNALLING PROTEIN, PUTATIVE (AFU_ORTHOLOGUE AFUA_5G11310)-RELATED"/>
    <property type="match status" value="1"/>
</dbReference>
<dbReference type="AlphaFoldDB" id="A0A225W6X7"/>
<feature type="transmembrane region" description="Helical" evidence="2">
    <location>
        <begin position="227"/>
        <end position="253"/>
    </location>
</feature>
<feature type="compositionally biased region" description="Basic residues" evidence="1">
    <location>
        <begin position="317"/>
        <end position="331"/>
    </location>
</feature>
<evidence type="ECO:0000313" key="4">
    <source>
        <dbReference type="EMBL" id="OWZ13342.1"/>
    </source>
</evidence>
<keyword evidence="5" id="KW-1185">Reference proteome</keyword>
<dbReference type="Pfam" id="PF03707">
    <property type="entry name" value="MHYT"/>
    <property type="match status" value="2"/>
</dbReference>
<feature type="region of interest" description="Disordered" evidence="1">
    <location>
        <begin position="311"/>
        <end position="331"/>
    </location>
</feature>
<dbReference type="InterPro" id="IPR005330">
    <property type="entry name" value="MHYT_dom"/>
</dbReference>
<reference evidence="5" key="1">
    <citation type="submission" date="2017-03" db="EMBL/GenBank/DDBJ databases">
        <title>Phytopthora megakarya and P. palmivora, two closely related causual agents of cacao black pod achieved similar genome size and gene model numbers by different mechanisms.</title>
        <authorList>
            <person name="Ali S."/>
            <person name="Shao J."/>
            <person name="Larry D.J."/>
            <person name="Kronmiller B."/>
            <person name="Shen D."/>
            <person name="Strem M.D."/>
            <person name="Melnick R.L."/>
            <person name="Guiltinan M.J."/>
            <person name="Tyler B.M."/>
            <person name="Meinhardt L.W."/>
            <person name="Bailey B.A."/>
        </authorList>
    </citation>
    <scope>NUCLEOTIDE SEQUENCE [LARGE SCALE GENOMIC DNA]</scope>
    <source>
        <strain evidence="5">zdho120</strain>
    </source>
</reference>
<feature type="transmembrane region" description="Helical" evidence="2">
    <location>
        <begin position="192"/>
        <end position="215"/>
    </location>
</feature>
<dbReference type="STRING" id="4795.A0A225W6X7"/>
<feature type="domain" description="MHYT" evidence="3">
    <location>
        <begin position="11"/>
        <end position="254"/>
    </location>
</feature>
<evidence type="ECO:0000313" key="5">
    <source>
        <dbReference type="Proteomes" id="UP000198211"/>
    </source>
</evidence>
<dbReference type="PANTHER" id="PTHR35152:SF1">
    <property type="entry name" value="DOMAIN SIGNALLING PROTEIN, PUTATIVE (AFU_ORTHOLOGUE AFUA_5G11310)-RELATED"/>
    <property type="match status" value="1"/>
</dbReference>